<dbReference type="Proteomes" id="UP000768646">
    <property type="component" value="Unassembled WGS sequence"/>
</dbReference>
<name>A0ACB7CFQ4_9ASCO</name>
<sequence>MMSFFLNLGLSYYQPYKEIVIKNLYARNFVSWLFNMLKSKNEQNEAIMPGTVMIKHEYLKPVTSCEKKMNESANENRKYSENSVPDEDLCNSSLEVPVKKRKRQRGQNKNRKIILEKESNQLCPYISIDEKCKYGECCKFTHSIEDYLNQKPDDIGDVCSVFNAKGRCVSGWRCRWLSGHVSKSSVDTKAWHLVIDDVKAEMHKKDDLNRVSSDIRKSVSRKMYLTPKSSSYLAFFDENIHSNYSNEHESENASCRVLKNIPVNNIEKKKICWKDRKILAPLTTVGNIPFRRICRSFGADVTCSEMIVSLSLLQGSKSEWALPRAHISERSELGNGRKGLFGVQICGSKLWQPIKATEILADVFNDIDFIDLNCGCPIDSVYKQGAGSALLDSHTKLIKILGGMSYVSNSIPITTKIRMGTKDSKPTALKLIAKLKNELNLSAIILHGRSRQQRYTKRADWEYIRQCASMINAVKEYDAYNEDRKENAEMGSSYDIAFIGNGDIYSWEDWEFAMTSGIDTAMIARGALIKPWIFEEIESKQYIDKSSSQRLDILKQFCEYGLDYWGSDDFGVNTTRRFLCEFLSFFHRYVPVTMLEVLPPNIQDRPPAWQGRNELETLLASDNSQDWVKISEMFLGKVKDNTFKFIPKHKSNSYEIEAEG</sequence>
<accession>A0ACB7CFQ4</accession>
<evidence type="ECO:0000313" key="1">
    <source>
        <dbReference type="EMBL" id="KAG4305337.1"/>
    </source>
</evidence>
<reference evidence="1 2" key="1">
    <citation type="journal article" date="2021" name="Commun. Biol.">
        <title>Genomic insights into the host specific adaptation of the Pneumocystis genus.</title>
        <authorList>
            <person name="Cisse O.H."/>
            <person name="Ma L."/>
            <person name="Dekker J.P."/>
            <person name="Khil P.P."/>
            <person name="Youn J.-H."/>
            <person name="Brenchley J.M."/>
            <person name="Blair R."/>
            <person name="Pahar B."/>
            <person name="Chabe M."/>
            <person name="Van Rompay K.K.A."/>
            <person name="Keesler R."/>
            <person name="Sukura A."/>
            <person name="Hirsch V."/>
            <person name="Kutty G."/>
            <person name="Liu Y."/>
            <person name="Peng L."/>
            <person name="Chen J."/>
            <person name="Song J."/>
            <person name="Weissenbacher-Lang C."/>
            <person name="Xu J."/>
            <person name="Upham N.S."/>
            <person name="Stajich J.E."/>
            <person name="Cuomo C.A."/>
            <person name="Cushion M.T."/>
            <person name="Kovacs J.A."/>
        </authorList>
    </citation>
    <scope>NUCLEOTIDE SEQUENCE [LARGE SCALE GENOMIC DNA]</scope>
    <source>
        <strain evidence="1 2">RABM</strain>
    </source>
</reference>
<dbReference type="EMBL" id="JABTEG010000004">
    <property type="protein sequence ID" value="KAG4305337.1"/>
    <property type="molecule type" value="Genomic_DNA"/>
</dbReference>
<protein>
    <submittedName>
        <fullName evidence="1">Uncharacterized protein</fullName>
    </submittedName>
</protein>
<gene>
    <name evidence="1" type="ORF">PORY_001507</name>
</gene>
<proteinExistence type="predicted"/>
<evidence type="ECO:0000313" key="2">
    <source>
        <dbReference type="Proteomes" id="UP000768646"/>
    </source>
</evidence>
<keyword evidence="2" id="KW-1185">Reference proteome</keyword>
<organism evidence="1 2">
    <name type="scientific">Pneumocystis oryctolagi</name>
    <dbReference type="NCBI Taxonomy" id="42067"/>
    <lineage>
        <taxon>Eukaryota</taxon>
        <taxon>Fungi</taxon>
        <taxon>Dikarya</taxon>
        <taxon>Ascomycota</taxon>
        <taxon>Taphrinomycotina</taxon>
        <taxon>Pneumocystomycetes</taxon>
        <taxon>Pneumocystaceae</taxon>
        <taxon>Pneumocystis</taxon>
    </lineage>
</organism>
<comment type="caution">
    <text evidence="1">The sequence shown here is derived from an EMBL/GenBank/DDBJ whole genome shotgun (WGS) entry which is preliminary data.</text>
</comment>